<dbReference type="GO" id="GO:0016791">
    <property type="term" value="F:phosphatase activity"/>
    <property type="evidence" value="ECO:0007669"/>
    <property type="project" value="UniProtKB-ARBA"/>
</dbReference>
<reference evidence="1 2" key="1">
    <citation type="submission" date="2016-07" db="EMBL/GenBank/DDBJ databases">
        <title>Caryophanon tenue genome sequencing.</title>
        <authorList>
            <person name="Verma A."/>
            <person name="Pal Y."/>
            <person name="Krishnamurthi S."/>
        </authorList>
    </citation>
    <scope>NUCLEOTIDE SEQUENCE [LARGE SCALE GENOMIC DNA]</scope>
    <source>
        <strain evidence="1 2">DSM 14152</strain>
    </source>
</reference>
<dbReference type="PANTHER" id="PTHR10000:SF8">
    <property type="entry name" value="HAD SUPERFAMILY HYDROLASE-LIKE, TYPE 3"/>
    <property type="match status" value="1"/>
</dbReference>
<gene>
    <name evidence="1" type="ORF">A6M13_03755</name>
</gene>
<sequence>MTIQLLAIDIDGTLVNSRYELTDVTIHAIHAAQQRGVHVVLCTGRPFSGARGYMKMLGMDTQPAHIITYNGALIQRTNTLDIVSHIGVTGKQFKALTQLAEQVGVHCHALDFEAIYTVQHNMSMYTGRDAYFANMPILYRAPDELEDDKLFTKVMFIDDPAKLDAGISQIPNAFTQQYTMFKSEPFYFEILHKQASKGQALATLAEQLHIAPRDVMAIGDHPNDFDMIQYAGIGVAMGNAVPMIRDVADFLTATNDEDGVAQAIHAHILDK</sequence>
<protein>
    <recommendedName>
        <fullName evidence="3">Sugar-phosphatase</fullName>
    </recommendedName>
</protein>
<dbReference type="NCBIfam" id="TIGR01484">
    <property type="entry name" value="HAD-SF-IIB"/>
    <property type="match status" value="1"/>
</dbReference>
<dbReference type="AlphaFoldDB" id="A0A1C0YC27"/>
<dbReference type="OrthoDB" id="9781413at2"/>
<dbReference type="InterPro" id="IPR036412">
    <property type="entry name" value="HAD-like_sf"/>
</dbReference>
<dbReference type="SUPFAM" id="SSF56784">
    <property type="entry name" value="HAD-like"/>
    <property type="match status" value="1"/>
</dbReference>
<dbReference type="GO" id="GO:0005829">
    <property type="term" value="C:cytosol"/>
    <property type="evidence" value="ECO:0007669"/>
    <property type="project" value="TreeGrafter"/>
</dbReference>
<dbReference type="SFLD" id="SFLDG01144">
    <property type="entry name" value="C2.B.4:_PGP_Like"/>
    <property type="match status" value="1"/>
</dbReference>
<keyword evidence="2" id="KW-1185">Reference proteome</keyword>
<dbReference type="SFLD" id="SFLDG01140">
    <property type="entry name" value="C2.B:_Phosphomannomutase_and_P"/>
    <property type="match status" value="1"/>
</dbReference>
<dbReference type="InterPro" id="IPR006379">
    <property type="entry name" value="HAD-SF_hydro_IIB"/>
</dbReference>
<accession>A0A1C0YC27</accession>
<dbReference type="CDD" id="cd07516">
    <property type="entry name" value="HAD_Pase"/>
    <property type="match status" value="1"/>
</dbReference>
<organism evidence="1 2">
    <name type="scientific">Caryophanon tenue</name>
    <dbReference type="NCBI Taxonomy" id="33978"/>
    <lineage>
        <taxon>Bacteria</taxon>
        <taxon>Bacillati</taxon>
        <taxon>Bacillota</taxon>
        <taxon>Bacilli</taxon>
        <taxon>Bacillales</taxon>
        <taxon>Caryophanaceae</taxon>
        <taxon>Caryophanon</taxon>
    </lineage>
</organism>
<dbReference type="Gene3D" id="3.30.1240.10">
    <property type="match status" value="1"/>
</dbReference>
<dbReference type="InterPro" id="IPR023214">
    <property type="entry name" value="HAD_sf"/>
</dbReference>
<dbReference type="Proteomes" id="UP000093199">
    <property type="component" value="Unassembled WGS sequence"/>
</dbReference>
<dbReference type="SFLD" id="SFLDS00003">
    <property type="entry name" value="Haloacid_Dehalogenase"/>
    <property type="match status" value="1"/>
</dbReference>
<dbReference type="NCBIfam" id="TIGR00099">
    <property type="entry name" value="Cof-subfamily"/>
    <property type="match status" value="1"/>
</dbReference>
<dbReference type="InterPro" id="IPR000150">
    <property type="entry name" value="Cof"/>
</dbReference>
<evidence type="ECO:0000313" key="2">
    <source>
        <dbReference type="Proteomes" id="UP000093199"/>
    </source>
</evidence>
<proteinExistence type="predicted"/>
<dbReference type="Pfam" id="PF08282">
    <property type="entry name" value="Hydrolase_3"/>
    <property type="match status" value="1"/>
</dbReference>
<dbReference type="GO" id="GO:0000287">
    <property type="term" value="F:magnesium ion binding"/>
    <property type="evidence" value="ECO:0007669"/>
    <property type="project" value="TreeGrafter"/>
</dbReference>
<dbReference type="PANTHER" id="PTHR10000">
    <property type="entry name" value="PHOSPHOSERINE PHOSPHATASE"/>
    <property type="match status" value="1"/>
</dbReference>
<dbReference type="Gene3D" id="3.40.50.1000">
    <property type="entry name" value="HAD superfamily/HAD-like"/>
    <property type="match status" value="1"/>
</dbReference>
<dbReference type="PROSITE" id="PS01228">
    <property type="entry name" value="COF_1"/>
    <property type="match status" value="1"/>
</dbReference>
<name>A0A1C0YC27_9BACL</name>
<evidence type="ECO:0008006" key="3">
    <source>
        <dbReference type="Google" id="ProtNLM"/>
    </source>
</evidence>
<comment type="caution">
    <text evidence="1">The sequence shown here is derived from an EMBL/GenBank/DDBJ whole genome shotgun (WGS) entry which is preliminary data.</text>
</comment>
<dbReference type="NCBIfam" id="NF007806">
    <property type="entry name" value="PRK10513.1"/>
    <property type="match status" value="1"/>
</dbReference>
<dbReference type="STRING" id="33978.A6M13_03755"/>
<dbReference type="RefSeq" id="WP_066545995.1">
    <property type="nucleotide sequence ID" value="NZ_MASJ01000023.1"/>
</dbReference>
<evidence type="ECO:0000313" key="1">
    <source>
        <dbReference type="EMBL" id="OCS84701.1"/>
    </source>
</evidence>
<dbReference type="EMBL" id="MASJ01000023">
    <property type="protein sequence ID" value="OCS84701.1"/>
    <property type="molecule type" value="Genomic_DNA"/>
</dbReference>